<feature type="domain" description="Glycylpeptide N-tetradecanoyltransferase C-terminal" evidence="11">
    <location>
        <begin position="322"/>
        <end position="523"/>
    </location>
</feature>
<evidence type="ECO:0000256" key="6">
    <source>
        <dbReference type="ARBA" id="ARBA00023315"/>
    </source>
</evidence>
<dbReference type="OrthoDB" id="10266696at2759"/>
<evidence type="ECO:0000259" key="10">
    <source>
        <dbReference type="Pfam" id="PF01233"/>
    </source>
</evidence>
<comment type="catalytic activity">
    <reaction evidence="7">
        <text>N-terminal glycyl-[protein] + tetradecanoyl-CoA = N-tetradecanoylglycyl-[protein] + CoA + H(+)</text>
        <dbReference type="Rhea" id="RHEA:15521"/>
        <dbReference type="Rhea" id="RHEA-COMP:12666"/>
        <dbReference type="Rhea" id="RHEA-COMP:12667"/>
        <dbReference type="ChEBI" id="CHEBI:15378"/>
        <dbReference type="ChEBI" id="CHEBI:57287"/>
        <dbReference type="ChEBI" id="CHEBI:57385"/>
        <dbReference type="ChEBI" id="CHEBI:64723"/>
        <dbReference type="ChEBI" id="CHEBI:133050"/>
        <dbReference type="EC" id="2.3.1.97"/>
    </reaction>
</comment>
<gene>
    <name evidence="12" type="ORF">RDB_LOCUS86662</name>
</gene>
<evidence type="ECO:0000313" key="12">
    <source>
        <dbReference type="EMBL" id="CAE6459343.1"/>
    </source>
</evidence>
<keyword evidence="6 7" id="KW-0012">Acyltransferase</keyword>
<evidence type="ECO:0000256" key="7">
    <source>
        <dbReference type="RuleBase" id="RU000586"/>
    </source>
</evidence>
<dbReference type="InterPro" id="IPR022676">
    <property type="entry name" value="NMT_N"/>
</dbReference>
<dbReference type="Proteomes" id="UP000663888">
    <property type="component" value="Unassembled WGS sequence"/>
</dbReference>
<comment type="subunit">
    <text evidence="2">Monomer.</text>
</comment>
<dbReference type="GO" id="GO:0005737">
    <property type="term" value="C:cytoplasm"/>
    <property type="evidence" value="ECO:0007669"/>
    <property type="project" value="TreeGrafter"/>
</dbReference>
<name>A0A8H3BML1_9AGAM</name>
<evidence type="ECO:0000256" key="3">
    <source>
        <dbReference type="ARBA" id="ARBA00012923"/>
    </source>
</evidence>
<comment type="similarity">
    <text evidence="1 8">Belongs to the NMT family.</text>
</comment>
<feature type="compositionally biased region" description="Polar residues" evidence="9">
    <location>
        <begin position="1"/>
        <end position="11"/>
    </location>
</feature>
<dbReference type="PANTHER" id="PTHR11377">
    <property type="entry name" value="N-MYRISTOYL TRANSFERASE"/>
    <property type="match status" value="1"/>
</dbReference>
<feature type="region of interest" description="Disordered" evidence="9">
    <location>
        <begin position="127"/>
        <end position="160"/>
    </location>
</feature>
<comment type="caution">
    <text evidence="12">The sequence shown here is derived from an EMBL/GenBank/DDBJ whole genome shotgun (WGS) entry which is preliminary data.</text>
</comment>
<dbReference type="InterPro" id="IPR016181">
    <property type="entry name" value="Acyl_CoA_acyltransferase"/>
</dbReference>
<evidence type="ECO:0000256" key="1">
    <source>
        <dbReference type="ARBA" id="ARBA00009469"/>
    </source>
</evidence>
<dbReference type="Pfam" id="PF01233">
    <property type="entry name" value="NMT"/>
    <property type="match status" value="1"/>
</dbReference>
<evidence type="ECO:0000256" key="4">
    <source>
        <dbReference type="ARBA" id="ARBA00022240"/>
    </source>
</evidence>
<protein>
    <recommendedName>
        <fullName evidence="4 7">Glycylpeptide N-tetradecanoyltransferase</fullName>
        <ecNumber evidence="3 7">2.3.1.97</ecNumber>
    </recommendedName>
</protein>
<organism evidence="12 13">
    <name type="scientific">Rhizoctonia solani</name>
    <dbReference type="NCBI Taxonomy" id="456999"/>
    <lineage>
        <taxon>Eukaryota</taxon>
        <taxon>Fungi</taxon>
        <taxon>Dikarya</taxon>
        <taxon>Basidiomycota</taxon>
        <taxon>Agaricomycotina</taxon>
        <taxon>Agaricomycetes</taxon>
        <taxon>Cantharellales</taxon>
        <taxon>Ceratobasidiaceae</taxon>
        <taxon>Rhizoctonia</taxon>
    </lineage>
</organism>
<evidence type="ECO:0000259" key="11">
    <source>
        <dbReference type="Pfam" id="PF02799"/>
    </source>
</evidence>
<dbReference type="AlphaFoldDB" id="A0A8H3BML1"/>
<dbReference type="GO" id="GO:0004379">
    <property type="term" value="F:glycylpeptide N-tetradecanoyltransferase activity"/>
    <property type="evidence" value="ECO:0007669"/>
    <property type="project" value="UniProtKB-EC"/>
</dbReference>
<feature type="compositionally biased region" description="Basic residues" evidence="9">
    <location>
        <begin position="41"/>
        <end position="54"/>
    </location>
</feature>
<keyword evidence="5 7" id="KW-0808">Transferase</keyword>
<accession>A0A8H3BML1</accession>
<evidence type="ECO:0000313" key="13">
    <source>
        <dbReference type="Proteomes" id="UP000663888"/>
    </source>
</evidence>
<feature type="compositionally biased region" description="Low complexity" evidence="9">
    <location>
        <begin position="23"/>
        <end position="40"/>
    </location>
</feature>
<dbReference type="InterPro" id="IPR022678">
    <property type="entry name" value="NMT_CS"/>
</dbReference>
<feature type="domain" description="Glycylpeptide N-tetradecanoyltransferase N-terminal" evidence="10">
    <location>
        <begin position="144"/>
        <end position="306"/>
    </location>
</feature>
<feature type="region of interest" description="Disordered" evidence="9">
    <location>
        <begin position="1"/>
        <end position="56"/>
    </location>
</feature>
<dbReference type="Gene3D" id="3.40.630.30">
    <property type="match status" value="2"/>
</dbReference>
<dbReference type="SUPFAM" id="SSF55729">
    <property type="entry name" value="Acyl-CoA N-acyltransferases (Nat)"/>
    <property type="match status" value="2"/>
</dbReference>
<dbReference type="PANTHER" id="PTHR11377:SF5">
    <property type="entry name" value="GLYCYLPEPTIDE N-TETRADECANOYLTRANSFERASE"/>
    <property type="match status" value="1"/>
</dbReference>
<dbReference type="InterPro" id="IPR000903">
    <property type="entry name" value="NMT"/>
</dbReference>
<evidence type="ECO:0000256" key="8">
    <source>
        <dbReference type="RuleBase" id="RU004178"/>
    </source>
</evidence>
<sequence>MSSEVGASGSKQPEIEEPHSEGESGSESDVAPAEEPGKAAGKAKKKKKKKKSKAAKLLAAVKGNEVPDEIVAEVTNQVKAQEGDNPEINEEEVRKALKAMKVMEMLQGKTGVGGKNAKDLGEHKFWRTQPVPQLGDEPPTEDGPIEPSKPREEIRQDPYPLPTGYEWSTVDIEEPTQMSKQAKEVYELLSANYVEDHDAAFRFRYSAEFFAWALQPPGYHKDWLIGVRVSSNKKLIAFIAGVPLKLRVRQNILDTSEINFLCVHKKLRSKRLAPVLIKEVTRRCNIRGIFQAIYTAGVLLPTPVSTARYYHRIIQVQKLVDAAFTQVPRGSTMARMLRQNAIPDDFTLKGLREMEEADIKNVLALYEKYMQRFQLTPVMNEAEMKHHMLSGRGTGEQKDGRREAQVVWAYVVENPETKAITDFFSFYSLPSTITKSTTGEVVDAAYLFYYATDESGGEPAVKARLQTLITDALVLANKAKFDVFNALTLMDNFPFLKELNFGQGDGYLHYYLYNWRTPRLEGYVPVPVGEGGKGVGRGIGVVML</sequence>
<dbReference type="Pfam" id="PF02799">
    <property type="entry name" value="NMT_C"/>
    <property type="match status" value="1"/>
</dbReference>
<dbReference type="PIRSF" id="PIRSF015892">
    <property type="entry name" value="N-myristl_transf"/>
    <property type="match status" value="1"/>
</dbReference>
<dbReference type="EMBL" id="CAJMWX010001051">
    <property type="protein sequence ID" value="CAE6459343.1"/>
    <property type="molecule type" value="Genomic_DNA"/>
</dbReference>
<dbReference type="InterPro" id="IPR022677">
    <property type="entry name" value="NMT_C"/>
</dbReference>
<evidence type="ECO:0000256" key="2">
    <source>
        <dbReference type="ARBA" id="ARBA00011245"/>
    </source>
</evidence>
<dbReference type="PROSITE" id="PS00975">
    <property type="entry name" value="NMT_1"/>
    <property type="match status" value="1"/>
</dbReference>
<feature type="compositionally biased region" description="Basic and acidic residues" evidence="9">
    <location>
        <begin position="13"/>
        <end position="22"/>
    </location>
</feature>
<evidence type="ECO:0000256" key="9">
    <source>
        <dbReference type="SAM" id="MobiDB-lite"/>
    </source>
</evidence>
<reference evidence="12" key="1">
    <citation type="submission" date="2021-01" db="EMBL/GenBank/DDBJ databases">
        <authorList>
            <person name="Kaushik A."/>
        </authorList>
    </citation>
    <scope>NUCLEOTIDE SEQUENCE</scope>
    <source>
        <strain evidence="12">AG4-R118</strain>
    </source>
</reference>
<evidence type="ECO:0000256" key="5">
    <source>
        <dbReference type="ARBA" id="ARBA00022679"/>
    </source>
</evidence>
<proteinExistence type="inferred from homology"/>
<comment type="function">
    <text evidence="7">Adds a myristoyl group to the N-terminal glycine residue of certain cellular proteins.</text>
</comment>
<dbReference type="EC" id="2.3.1.97" evidence="3 7"/>
<dbReference type="FunFam" id="3.40.630.30:FF:000042">
    <property type="entry name" value="Glycylpeptide N-tetradecanoyltransferase"/>
    <property type="match status" value="1"/>
</dbReference>